<evidence type="ECO:0000313" key="1">
    <source>
        <dbReference type="EMBL" id="MBW0468392.1"/>
    </source>
</evidence>
<protein>
    <submittedName>
        <fullName evidence="1">Uncharacterized protein</fullName>
    </submittedName>
</protein>
<accession>A0A9Q3BP32</accession>
<gene>
    <name evidence="1" type="ORF">O181_008107</name>
</gene>
<evidence type="ECO:0000313" key="2">
    <source>
        <dbReference type="Proteomes" id="UP000765509"/>
    </source>
</evidence>
<organism evidence="1 2">
    <name type="scientific">Austropuccinia psidii MF-1</name>
    <dbReference type="NCBI Taxonomy" id="1389203"/>
    <lineage>
        <taxon>Eukaryota</taxon>
        <taxon>Fungi</taxon>
        <taxon>Dikarya</taxon>
        <taxon>Basidiomycota</taxon>
        <taxon>Pucciniomycotina</taxon>
        <taxon>Pucciniomycetes</taxon>
        <taxon>Pucciniales</taxon>
        <taxon>Sphaerophragmiaceae</taxon>
        <taxon>Austropuccinia</taxon>
    </lineage>
</organism>
<reference evidence="1" key="1">
    <citation type="submission" date="2021-03" db="EMBL/GenBank/DDBJ databases">
        <title>Draft genome sequence of rust myrtle Austropuccinia psidii MF-1, a brazilian biotype.</title>
        <authorList>
            <person name="Quecine M.C."/>
            <person name="Pachon D.M.R."/>
            <person name="Bonatelli M.L."/>
            <person name="Correr F.H."/>
            <person name="Franceschini L.M."/>
            <person name="Leite T.F."/>
            <person name="Margarido G.R.A."/>
            <person name="Almeida C.A."/>
            <person name="Ferrarezi J.A."/>
            <person name="Labate C.A."/>
        </authorList>
    </citation>
    <scope>NUCLEOTIDE SEQUENCE</scope>
    <source>
        <strain evidence="1">MF-1</strain>
    </source>
</reference>
<sequence>MVLDWYQQSRPYGLIWPHGNPFKTGPRGNSIAPMYRLWCMERGAHAMGCKTQKLPKGPEMANNSQIPKFKENCHGMEGTKMNHNALKLPQKDIWAHFLKNYGDKPPYQICILKNMVKEEATCSLWLIIGGG</sequence>
<dbReference type="Proteomes" id="UP000765509">
    <property type="component" value="Unassembled WGS sequence"/>
</dbReference>
<comment type="caution">
    <text evidence="1">The sequence shown here is derived from an EMBL/GenBank/DDBJ whole genome shotgun (WGS) entry which is preliminary data.</text>
</comment>
<dbReference type="AlphaFoldDB" id="A0A9Q3BP32"/>
<proteinExistence type="predicted"/>
<dbReference type="EMBL" id="AVOT02001851">
    <property type="protein sequence ID" value="MBW0468392.1"/>
    <property type="molecule type" value="Genomic_DNA"/>
</dbReference>
<keyword evidence="2" id="KW-1185">Reference proteome</keyword>
<name>A0A9Q3BP32_9BASI</name>